<organism evidence="1">
    <name type="scientific">Methylobacterium bullatum</name>
    <dbReference type="NCBI Taxonomy" id="570505"/>
    <lineage>
        <taxon>Bacteria</taxon>
        <taxon>Pseudomonadati</taxon>
        <taxon>Pseudomonadota</taxon>
        <taxon>Alphaproteobacteria</taxon>
        <taxon>Hyphomicrobiales</taxon>
        <taxon>Methylobacteriaceae</taxon>
        <taxon>Methylobacterium</taxon>
    </lineage>
</organism>
<name>A0A679JKN9_9HYPH</name>
<sequence>MSAPKSVPAALAPWAVLFAGMPEPDLRILASLMDALRPLLDRADGAGAQPQGEIDGLGGLGSRGGIERLVASEWLWRELDPDAFLQRAAARDLLTLEPVYRQSTEAGVVLVVLDAGPDLLGAPRLVALAALLCLCDLARRRGAHLLWTSTAAPERGWSAGFDRADVARLLRESAAVALDAAELDWLLAEPAATRAVSRPGASLWLVGGTGLPEGPRRANRITIAERPRLDPAGLAVAAEVAVTGPSGGAARARLDLPPEAEAVALLRDPFRPRTAPGSAHYRSASPKRDDAAPAWAPTGFAFTPGAQHLLVARRDGILVFPLLGERTARHIPIAHHDRLAGLHVGPERIRAVFVTVYLEEARIRQRSWNFAGRPLGASVDLSVPRDHPLAATRFPRAALPFLGILKRRDRCWLLAPDGAPILLAEGSATDYRALRGTTPFTLTPGALLTRDRTGAVIARRRADGHVLARFPADAAPATRAGALDVLTGSPPPMLAAEDEDGTWQLTKACGGEVRCVYPHGRIVGFATVETNRGAGEHLAALHRNEDGLTFRDLDGAVLADPIPLPADHFDVVRIAAGPGARFFVAAARLDPDGFVATLALRSVAGMSDDIWRYLPNVKEFTETILCLDA</sequence>
<keyword evidence="1" id="KW-0614">Plasmid</keyword>
<protein>
    <submittedName>
        <fullName evidence="1">Uncharacterized protein</fullName>
    </submittedName>
</protein>
<dbReference type="AlphaFoldDB" id="A0A679JKN9"/>
<geneLocation type="plasmid" evidence="1">
    <name>1</name>
</geneLocation>
<reference evidence="1" key="1">
    <citation type="submission" date="2019-12" db="EMBL/GenBank/DDBJ databases">
        <authorList>
            <person name="Cremers G."/>
        </authorList>
    </citation>
    <scope>NUCLEOTIDE SEQUENCE</scope>
    <source>
        <strain evidence="1">Mbul2</strain>
        <plasmid evidence="1">1</plasmid>
    </source>
</reference>
<accession>A0A679JKN9</accession>
<dbReference type="RefSeq" id="WP_339159005.1">
    <property type="nucleotide sequence ID" value="NZ_LR743510.1"/>
</dbReference>
<dbReference type="EMBL" id="LR743510">
    <property type="protein sequence ID" value="CAA2136945.1"/>
    <property type="molecule type" value="Genomic_DNA"/>
</dbReference>
<proteinExistence type="predicted"/>
<gene>
    <name evidence="1" type="ORF">MBLL_00416</name>
</gene>
<evidence type="ECO:0000313" key="1">
    <source>
        <dbReference type="EMBL" id="CAA2136945.1"/>
    </source>
</evidence>